<comment type="caution">
    <text evidence="1">The sequence shown here is derived from an EMBL/GenBank/DDBJ whole genome shotgun (WGS) entry which is preliminary data.</text>
</comment>
<dbReference type="EMBL" id="BART01033999">
    <property type="protein sequence ID" value="GAH13384.1"/>
    <property type="molecule type" value="Genomic_DNA"/>
</dbReference>
<feature type="non-terminal residue" evidence="1">
    <location>
        <position position="1"/>
    </location>
</feature>
<dbReference type="AlphaFoldDB" id="X1E887"/>
<organism evidence="1">
    <name type="scientific">marine sediment metagenome</name>
    <dbReference type="NCBI Taxonomy" id="412755"/>
    <lineage>
        <taxon>unclassified sequences</taxon>
        <taxon>metagenomes</taxon>
        <taxon>ecological metagenomes</taxon>
    </lineage>
</organism>
<sequence>YISSNLKNKIGRQFHSELAVFANNQSMIMRKFYGPKVIYSLAFNATRHYEANGKQVNVEVPQGIFLTSEQQGELHTLSSHYFESQNYFKYPQIERFVNEPCDGKFIKYGKGDVVFYRGEKPGNIDAIAVCDSLSLRSLDMASLTENQKKLLSSLDFNPKMIVDSTGKKYPKGRDLPICLSKVHNGKNEWDCLPILFFRFELI</sequence>
<accession>X1E887</accession>
<proteinExistence type="predicted"/>
<gene>
    <name evidence="1" type="ORF">S01H4_58241</name>
</gene>
<name>X1E887_9ZZZZ</name>
<evidence type="ECO:0000313" key="1">
    <source>
        <dbReference type="EMBL" id="GAH13384.1"/>
    </source>
</evidence>
<protein>
    <submittedName>
        <fullName evidence="1">Uncharacterized protein</fullName>
    </submittedName>
</protein>
<reference evidence="1" key="1">
    <citation type="journal article" date="2014" name="Front. Microbiol.">
        <title>High frequency of phylogenetically diverse reductive dehalogenase-homologous genes in deep subseafloor sedimentary metagenomes.</title>
        <authorList>
            <person name="Kawai M."/>
            <person name="Futagami T."/>
            <person name="Toyoda A."/>
            <person name="Takaki Y."/>
            <person name="Nishi S."/>
            <person name="Hori S."/>
            <person name="Arai W."/>
            <person name="Tsubouchi T."/>
            <person name="Morono Y."/>
            <person name="Uchiyama I."/>
            <person name="Ito T."/>
            <person name="Fujiyama A."/>
            <person name="Inagaki F."/>
            <person name="Takami H."/>
        </authorList>
    </citation>
    <scope>NUCLEOTIDE SEQUENCE</scope>
    <source>
        <strain evidence="1">Expedition CK06-06</strain>
    </source>
</reference>